<dbReference type="RefSeq" id="WP_339598411.1">
    <property type="nucleotide sequence ID" value="NZ_JBBHLC010000006.1"/>
</dbReference>
<proteinExistence type="predicted"/>
<dbReference type="Proteomes" id="UP001380290">
    <property type="component" value="Unassembled WGS sequence"/>
</dbReference>
<sequence length="311" mass="33675">MSNNAERIIAGFEHLETPDEIKNHLFRGTNGVIPGCWISADTVCADVQIGGQGWPTYSVPVMAYLVQVENITVPGKARHQQEILAVEGYSNDFYSSAKTEVALGKDFNPFMGESGRVRNGVTEGIHGSNARVQKVQSKDFNPVMGESGRVSNGVTEGIHGSNARIQKVQSKDFNPVMGESGRVRNGVTEGIHGSNARAHKVEVEGPGGFSVYQLHIAHAHCATSAADHAGSFKYAKTLARPTEEQPDRVDLYFMTSIATDTLVPVSSEHCVPVLSWEDIQEAALMKGYDPETNEGLWSIDFTACDNPGVQD</sequence>
<gene>
    <name evidence="1" type="ORF">V7S98_04350</name>
</gene>
<dbReference type="CDD" id="cd17904">
    <property type="entry name" value="PFM_monalysin-like"/>
    <property type="match status" value="1"/>
</dbReference>
<evidence type="ECO:0000313" key="1">
    <source>
        <dbReference type="EMBL" id="MEJ5862453.1"/>
    </source>
</evidence>
<reference evidence="1 2" key="1">
    <citation type="submission" date="2024-02" db="EMBL/GenBank/DDBJ databases">
        <title>Identification of pathogenicity and growth-promoting function of Pseudomonas putida variant.</title>
        <authorList>
            <person name="Sun J."/>
        </authorList>
    </citation>
    <scope>NUCLEOTIDE SEQUENCE [LARGE SCALE GENOMIC DNA]</scope>
    <source>
        <strain evidence="1 2">A03</strain>
    </source>
</reference>
<comment type="caution">
    <text evidence="1">The sequence shown here is derived from an EMBL/GenBank/DDBJ whole genome shotgun (WGS) entry which is preliminary data.</text>
</comment>
<protein>
    <submittedName>
        <fullName evidence="1">Uncharacterized protein</fullName>
    </submittedName>
</protein>
<evidence type="ECO:0000313" key="2">
    <source>
        <dbReference type="Proteomes" id="UP001380290"/>
    </source>
</evidence>
<dbReference type="EMBL" id="JBBHLC010000006">
    <property type="protein sequence ID" value="MEJ5862453.1"/>
    <property type="molecule type" value="Genomic_DNA"/>
</dbReference>
<name>A0ABU8QP68_9PSED</name>
<accession>A0ABU8QP68</accession>
<organism evidence="1 2">
    <name type="scientific">Pseudomonas farsensis</name>
    <dbReference type="NCBI Taxonomy" id="2745492"/>
    <lineage>
        <taxon>Bacteria</taxon>
        <taxon>Pseudomonadati</taxon>
        <taxon>Pseudomonadota</taxon>
        <taxon>Gammaproteobacteria</taxon>
        <taxon>Pseudomonadales</taxon>
        <taxon>Pseudomonadaceae</taxon>
        <taxon>Pseudomonas</taxon>
    </lineage>
</organism>
<keyword evidence="2" id="KW-1185">Reference proteome</keyword>